<feature type="domain" description="UspA" evidence="2">
    <location>
        <begin position="140"/>
        <end position="274"/>
    </location>
</feature>
<feature type="domain" description="UspA" evidence="2">
    <location>
        <begin position="1"/>
        <end position="130"/>
    </location>
</feature>
<dbReference type="AlphaFoldDB" id="A0A0S2M097"/>
<dbReference type="Pfam" id="PF00582">
    <property type="entry name" value="Usp"/>
    <property type="match status" value="2"/>
</dbReference>
<accession>A0A0S2M097</accession>
<evidence type="ECO:0000313" key="3">
    <source>
        <dbReference type="EMBL" id="ALO67242.1"/>
    </source>
</evidence>
<evidence type="ECO:0000313" key="4">
    <source>
        <dbReference type="Proteomes" id="UP000059574"/>
    </source>
</evidence>
<dbReference type="InterPro" id="IPR006016">
    <property type="entry name" value="UspA"/>
</dbReference>
<protein>
    <recommendedName>
        <fullName evidence="2">UspA domain-containing protein</fullName>
    </recommendedName>
</protein>
<dbReference type="CDD" id="cd00293">
    <property type="entry name" value="USP-like"/>
    <property type="match status" value="1"/>
</dbReference>
<sequence>MVGVDGSPASRAALEWAARRAQLQKLPLLLVHAVPNYLVSAESVEYQSYRASLLSMLDSEANSVHEFAPAVEVRSSLHFGVPAQVLAELSARSAMVVIGTDRAGDVHGGGFGTLNFQLAMVGRCPVAVIPARPCPVTAGVVVGIDGSPESMAAAYFAAAEAAHTQQELTVICVSHSPARWVDPRADGFGRTEQIGTQGRVILEAVVAAVRARHIHLTVLGRFVQQNVPARVLIEAGKGAAMLVVGSRGSGAAHHAFMGSATQELLLHVPCPVVLTQQEEAGLAAQQYKVHGAGEDTLVPAQISPRCL</sequence>
<comment type="similarity">
    <text evidence="1">Belongs to the universal stress protein A family.</text>
</comment>
<dbReference type="InterPro" id="IPR006015">
    <property type="entry name" value="Universal_stress_UspA"/>
</dbReference>
<dbReference type="RefSeq" id="WP_062289664.1">
    <property type="nucleotide sequence ID" value="NZ_CP013200.1"/>
</dbReference>
<dbReference type="SUPFAM" id="SSF52402">
    <property type="entry name" value="Adenine nucleotide alpha hydrolases-like"/>
    <property type="match status" value="2"/>
</dbReference>
<dbReference type="InterPro" id="IPR014729">
    <property type="entry name" value="Rossmann-like_a/b/a_fold"/>
</dbReference>
<reference evidence="3 4" key="2">
    <citation type="journal article" date="2016" name="J. Biotechnol.">
        <title>Complete genome sequence of Arthrobacter alpinus ERGS4:06, a yellow pigmented bacterium tolerant to cold and radiations isolated from Sikkim Himalaya.</title>
        <authorList>
            <person name="Kumar R."/>
            <person name="Singh D."/>
            <person name="Swarnkar M.K."/>
            <person name="Singh A.K."/>
            <person name="Kumar S."/>
        </authorList>
    </citation>
    <scope>NUCLEOTIDE SEQUENCE [LARGE SCALE GENOMIC DNA]</scope>
    <source>
        <strain evidence="3 4">ERGS4:06</strain>
    </source>
</reference>
<gene>
    <name evidence="3" type="ORF">AS189_12950</name>
</gene>
<dbReference type="PRINTS" id="PR01438">
    <property type="entry name" value="UNVRSLSTRESS"/>
</dbReference>
<dbReference type="Proteomes" id="UP000059574">
    <property type="component" value="Chromosome"/>
</dbReference>
<dbReference type="EMBL" id="CP013200">
    <property type="protein sequence ID" value="ALO67242.1"/>
    <property type="molecule type" value="Genomic_DNA"/>
</dbReference>
<dbReference type="OrthoDB" id="4931198at2"/>
<reference evidence="4" key="1">
    <citation type="submission" date="2015-11" db="EMBL/GenBank/DDBJ databases">
        <authorList>
            <person name="Kumar R."/>
            <person name="Singh D."/>
            <person name="Swarnkar M.K."/>
            <person name="Singh A.K."/>
            <person name="Kumar S."/>
        </authorList>
    </citation>
    <scope>NUCLEOTIDE SEQUENCE [LARGE SCALE GENOMIC DNA]</scope>
    <source>
        <strain evidence="4">ERGS4:06</strain>
    </source>
</reference>
<proteinExistence type="inferred from homology"/>
<evidence type="ECO:0000259" key="2">
    <source>
        <dbReference type="Pfam" id="PF00582"/>
    </source>
</evidence>
<organism evidence="3 4">
    <name type="scientific">Arthrobacter alpinus</name>
    <dbReference type="NCBI Taxonomy" id="656366"/>
    <lineage>
        <taxon>Bacteria</taxon>
        <taxon>Bacillati</taxon>
        <taxon>Actinomycetota</taxon>
        <taxon>Actinomycetes</taxon>
        <taxon>Micrococcales</taxon>
        <taxon>Micrococcaceae</taxon>
        <taxon>Arthrobacter</taxon>
    </lineage>
</organism>
<dbReference type="PANTHER" id="PTHR46268:SF6">
    <property type="entry name" value="UNIVERSAL STRESS PROTEIN UP12"/>
    <property type="match status" value="1"/>
</dbReference>
<name>A0A0S2M097_9MICC</name>
<dbReference type="Gene3D" id="3.40.50.620">
    <property type="entry name" value="HUPs"/>
    <property type="match status" value="2"/>
</dbReference>
<evidence type="ECO:0000256" key="1">
    <source>
        <dbReference type="ARBA" id="ARBA00008791"/>
    </source>
</evidence>
<dbReference type="PANTHER" id="PTHR46268">
    <property type="entry name" value="STRESS RESPONSE PROTEIN NHAX"/>
    <property type="match status" value="1"/>
</dbReference>